<organism evidence="1 2">
    <name type="scientific">Enterocloster citroniae</name>
    <dbReference type="NCBI Taxonomy" id="358743"/>
    <lineage>
        <taxon>Bacteria</taxon>
        <taxon>Bacillati</taxon>
        <taxon>Bacillota</taxon>
        <taxon>Clostridia</taxon>
        <taxon>Lachnospirales</taxon>
        <taxon>Lachnospiraceae</taxon>
        <taxon>Enterocloster</taxon>
    </lineage>
</organism>
<name>A0ABV2G4Z2_9FIRM</name>
<gene>
    <name evidence="1" type="ORF">ABID13_005018</name>
</gene>
<reference evidence="1 2" key="1">
    <citation type="submission" date="2024-06" db="EMBL/GenBank/DDBJ databases">
        <title>Genomic Encyclopedia of Type Strains, Phase IV (KMG-IV): sequencing the most valuable type-strain genomes for metagenomic binning, comparative biology and taxonomic classification.</title>
        <authorList>
            <person name="Goeker M."/>
        </authorList>
    </citation>
    <scope>NUCLEOTIDE SEQUENCE [LARGE SCALE GENOMIC DNA]</scope>
    <source>
        <strain evidence="1 2">DSM 19261</strain>
    </source>
</reference>
<accession>A0ABV2G4Z2</accession>
<evidence type="ECO:0000313" key="2">
    <source>
        <dbReference type="Proteomes" id="UP001549200"/>
    </source>
</evidence>
<comment type="caution">
    <text evidence="1">The sequence shown here is derived from an EMBL/GenBank/DDBJ whole genome shotgun (WGS) entry which is preliminary data.</text>
</comment>
<keyword evidence="2" id="KW-1185">Reference proteome</keyword>
<sequence>MDSLRLRKLHDRVQSVKGNEGIEVKYMQLWEEKAMERLEGRQEGEDYFAALTERLLKDSRTEDLIKATSDKGFREVLYKEYGIKNQI</sequence>
<proteinExistence type="predicted"/>
<evidence type="ECO:0000313" key="1">
    <source>
        <dbReference type="EMBL" id="MET3573356.1"/>
    </source>
</evidence>
<protein>
    <submittedName>
        <fullName evidence="1">rRNA-processing protein FCF1</fullName>
    </submittedName>
</protein>
<dbReference type="Proteomes" id="UP001549200">
    <property type="component" value="Unassembled WGS sequence"/>
</dbReference>
<dbReference type="EMBL" id="JBEPLZ010000029">
    <property type="protein sequence ID" value="MET3573356.1"/>
    <property type="molecule type" value="Genomic_DNA"/>
</dbReference>